<comment type="caution">
    <text evidence="5">The sequence shown here is derived from an EMBL/GenBank/DDBJ whole genome shotgun (WGS) entry which is preliminary data.</text>
</comment>
<dbReference type="OrthoDB" id="191995at2759"/>
<evidence type="ECO:0000313" key="5">
    <source>
        <dbReference type="EMBL" id="RWS09126.1"/>
    </source>
</evidence>
<evidence type="ECO:0000313" key="8">
    <source>
        <dbReference type="EMBL" id="RWS14700.1"/>
    </source>
</evidence>
<evidence type="ECO:0000256" key="1">
    <source>
        <dbReference type="ARBA" id="ARBA00004173"/>
    </source>
</evidence>
<dbReference type="InterPro" id="IPR045179">
    <property type="entry name" value="YgfZ/GcvT"/>
</dbReference>
<evidence type="ECO:0000256" key="2">
    <source>
        <dbReference type="ARBA" id="ARBA00022946"/>
    </source>
</evidence>
<reference evidence="5" key="2">
    <citation type="submission" date="2018-11" db="EMBL/GenBank/DDBJ databases">
        <title>Trombidioid mite genomics.</title>
        <authorList>
            <person name="Dong X."/>
        </authorList>
    </citation>
    <scope>NUCLEOTIDE SEQUENCE</scope>
    <source>
        <strain evidence="5">UoL-WK</strain>
    </source>
</reference>
<dbReference type="Gene3D" id="3.30.1360.120">
    <property type="entry name" value="Probable tRNA modification gtpase trme, domain 1"/>
    <property type="match status" value="1"/>
</dbReference>
<comment type="subcellular location">
    <subcellularLocation>
        <location evidence="1">Mitochondrion</location>
    </subcellularLocation>
</comment>
<keyword evidence="2" id="KW-0809">Transit peptide</keyword>
<feature type="domain" description="CAF17 C-terminal" evidence="4">
    <location>
        <begin position="277"/>
        <end position="353"/>
    </location>
</feature>
<name>A0A3S4QY21_9ACAR</name>
<evidence type="ECO:0000256" key="3">
    <source>
        <dbReference type="ARBA" id="ARBA00023128"/>
    </source>
</evidence>
<sequence length="378" mass="43234">MFWFRNAKSTLFLPAVISRRYSSDFGFKCVRLSNKHLLSVRGKDTFSLLQGIVTNDIRHLYVNLDTSVHLNCIFAFMLRFNGRVFADLMMYTFNNQNNFAQNEASVVREGTDDDLVLIECDSSLSKQILDFINTHKLRKKVTIDFSNGYSVFSIYPNIDAINANLKFELTKQIRDRKLLLTKDPRLNLLGYRLLIQNGSDVNFISDIVKKSVSEATVDDYREYRYKLGVGEGIIDHPVENCFPLECNADYLHGVSFHKGCYVGQELTARIYHTGVIRKRLMPFEIDGTLKAESIKPNETIVSADNKRRVGKIRSLFKNFGLALLNVEEVAKCDFSVMCGDVKLKVLKPFWWPKVAQRSKIPCGRADHETNDTCSSMSN</sequence>
<keyword evidence="3" id="KW-0496">Mitochondrion</keyword>
<reference evidence="5 9" key="1">
    <citation type="journal article" date="2018" name="Gigascience">
        <title>Genomes of trombidid mites reveal novel predicted allergens and laterally-transferred genes associated with secondary metabolism.</title>
        <authorList>
            <person name="Dong X."/>
            <person name="Chaisiri K."/>
            <person name="Xia D."/>
            <person name="Armstrong S.D."/>
            <person name="Fang Y."/>
            <person name="Donnelly M.J."/>
            <person name="Kadowaki T."/>
            <person name="McGarry J.W."/>
            <person name="Darby A.C."/>
            <person name="Makepeace B.L."/>
        </authorList>
    </citation>
    <scope>NUCLEOTIDE SEQUENCE [LARGE SCALE GENOMIC DNA]</scope>
    <source>
        <strain evidence="5">UoL-WK</strain>
    </source>
</reference>
<keyword evidence="9" id="KW-1185">Reference proteome</keyword>
<dbReference type="InterPro" id="IPR057460">
    <property type="entry name" value="CAF17_C"/>
</dbReference>
<dbReference type="InterPro" id="IPR017703">
    <property type="entry name" value="YgfZ/GCV_T_CS"/>
</dbReference>
<dbReference type="Pfam" id="PF25455">
    <property type="entry name" value="Beta-barrel_CAF17_C"/>
    <property type="match status" value="1"/>
</dbReference>
<evidence type="ECO:0000313" key="7">
    <source>
        <dbReference type="EMBL" id="RWS09950.1"/>
    </source>
</evidence>
<dbReference type="PANTHER" id="PTHR22602">
    <property type="entry name" value="TRANSFERASE CAF17, MITOCHONDRIAL-RELATED"/>
    <property type="match status" value="1"/>
</dbReference>
<evidence type="ECO:0000313" key="9">
    <source>
        <dbReference type="Proteomes" id="UP000285301"/>
    </source>
</evidence>
<dbReference type="EMBL" id="NCKU01002639">
    <property type="protein sequence ID" value="RWS09126.1"/>
    <property type="molecule type" value="Genomic_DNA"/>
</dbReference>
<evidence type="ECO:0000259" key="4">
    <source>
        <dbReference type="Pfam" id="PF25455"/>
    </source>
</evidence>
<dbReference type="EMBL" id="NCKU01002308">
    <property type="protein sequence ID" value="RWS09876.1"/>
    <property type="molecule type" value="Genomic_DNA"/>
</dbReference>
<dbReference type="SUPFAM" id="SSF103025">
    <property type="entry name" value="Folate-binding domain"/>
    <property type="match status" value="1"/>
</dbReference>
<dbReference type="GO" id="GO:0005759">
    <property type="term" value="C:mitochondrial matrix"/>
    <property type="evidence" value="ECO:0007669"/>
    <property type="project" value="TreeGrafter"/>
</dbReference>
<dbReference type="InterPro" id="IPR027266">
    <property type="entry name" value="TrmE/GcvT-like"/>
</dbReference>
<proteinExistence type="predicted"/>
<evidence type="ECO:0000313" key="6">
    <source>
        <dbReference type="EMBL" id="RWS09876.1"/>
    </source>
</evidence>
<dbReference type="EMBL" id="NCKU01002276">
    <property type="protein sequence ID" value="RWS09950.1"/>
    <property type="molecule type" value="Genomic_DNA"/>
</dbReference>
<dbReference type="GO" id="GO:0016226">
    <property type="term" value="P:iron-sulfur cluster assembly"/>
    <property type="evidence" value="ECO:0007669"/>
    <property type="project" value="TreeGrafter"/>
</dbReference>
<protein>
    <recommendedName>
        <fullName evidence="4">CAF17 C-terminal domain-containing protein</fullName>
    </recommendedName>
</protein>
<dbReference type="STRING" id="1965070.A0A3S4QY21"/>
<accession>A0A3S4QY21</accession>
<dbReference type="PANTHER" id="PTHR22602:SF0">
    <property type="entry name" value="TRANSFERASE CAF17, MITOCHONDRIAL-RELATED"/>
    <property type="match status" value="1"/>
</dbReference>
<dbReference type="Proteomes" id="UP000285301">
    <property type="component" value="Unassembled WGS sequence"/>
</dbReference>
<dbReference type="NCBIfam" id="TIGR03317">
    <property type="entry name" value="ygfZ_signature"/>
    <property type="match status" value="1"/>
</dbReference>
<organism evidence="5 9">
    <name type="scientific">Dinothrombium tinctorium</name>
    <dbReference type="NCBI Taxonomy" id="1965070"/>
    <lineage>
        <taxon>Eukaryota</taxon>
        <taxon>Metazoa</taxon>
        <taxon>Ecdysozoa</taxon>
        <taxon>Arthropoda</taxon>
        <taxon>Chelicerata</taxon>
        <taxon>Arachnida</taxon>
        <taxon>Acari</taxon>
        <taxon>Acariformes</taxon>
        <taxon>Trombidiformes</taxon>
        <taxon>Prostigmata</taxon>
        <taxon>Anystina</taxon>
        <taxon>Parasitengona</taxon>
        <taxon>Trombidioidea</taxon>
        <taxon>Trombidiidae</taxon>
        <taxon>Dinothrombium</taxon>
    </lineage>
</organism>
<dbReference type="AlphaFoldDB" id="A0A3S4QY21"/>
<dbReference type="EMBL" id="NCKU01000642">
    <property type="protein sequence ID" value="RWS14700.1"/>
    <property type="molecule type" value="Genomic_DNA"/>
</dbReference>
<gene>
    <name evidence="8" type="ORF">B4U79_00525</name>
    <name evidence="5" type="ORF">B4U79_07642</name>
    <name evidence="6" type="ORF">B4U79_11320</name>
    <name evidence="7" type="ORF">B4U79_14836</name>
</gene>